<dbReference type="Gene3D" id="1.20.1260.10">
    <property type="match status" value="1"/>
</dbReference>
<gene>
    <name evidence="4" type="ORF">Q763_05225</name>
</gene>
<reference evidence="4 5" key="1">
    <citation type="submission" date="2013-09" db="EMBL/GenBank/DDBJ databases">
        <authorList>
            <person name="Zeng Z."/>
            <person name="Chen C."/>
        </authorList>
    </citation>
    <scope>NUCLEOTIDE SEQUENCE [LARGE SCALE GENOMIC DNA]</scope>
    <source>
        <strain evidence="4 5">F44-8</strain>
    </source>
</reference>
<dbReference type="GO" id="GO:0008199">
    <property type="term" value="F:ferric iron binding"/>
    <property type="evidence" value="ECO:0007669"/>
    <property type="project" value="InterPro"/>
</dbReference>
<comment type="similarity">
    <text evidence="1 2">Belongs to the Dps family.</text>
</comment>
<dbReference type="AlphaFoldDB" id="A0A0A2LTA8"/>
<accession>A0A0A2LTA8</accession>
<evidence type="ECO:0000259" key="3">
    <source>
        <dbReference type="Pfam" id="PF00210"/>
    </source>
</evidence>
<sequence length="167" mass="19411">MKTKKEKEQATNILGLPVKETEVIAAELNILLSNFQVYYQNLRGIHWNIRGKRFFDLHVKFEELYNDAQLKIDMIAERVLTLGGSPLHTFEDYIKNNRLQVGKNVSKDVDAVQLIMSSLSDLLKIERVILDESDKINDEGTNSMMSDFITEQEKTIWMMKAWSEEEI</sequence>
<dbReference type="CDD" id="cd01043">
    <property type="entry name" value="DPS"/>
    <property type="match status" value="1"/>
</dbReference>
<evidence type="ECO:0000256" key="2">
    <source>
        <dbReference type="RuleBase" id="RU003875"/>
    </source>
</evidence>
<dbReference type="InterPro" id="IPR023188">
    <property type="entry name" value="DPS_DNA-bd_CS"/>
</dbReference>
<protein>
    <submittedName>
        <fullName evidence="4">DNA-binding protein</fullName>
    </submittedName>
</protein>
<evidence type="ECO:0000256" key="1">
    <source>
        <dbReference type="ARBA" id="ARBA00009497"/>
    </source>
</evidence>
<organism evidence="4 5">
    <name type="scientific">Flavobacterium beibuense F44-8</name>
    <dbReference type="NCBI Taxonomy" id="1406840"/>
    <lineage>
        <taxon>Bacteria</taxon>
        <taxon>Pseudomonadati</taxon>
        <taxon>Bacteroidota</taxon>
        <taxon>Flavobacteriia</taxon>
        <taxon>Flavobacteriales</taxon>
        <taxon>Flavobacteriaceae</taxon>
        <taxon>Flavobacterium</taxon>
    </lineage>
</organism>
<dbReference type="EMBL" id="JRLV01000005">
    <property type="protein sequence ID" value="KGO82503.1"/>
    <property type="molecule type" value="Genomic_DNA"/>
</dbReference>
<dbReference type="eggNOG" id="COG0783">
    <property type="taxonomic scope" value="Bacteria"/>
</dbReference>
<name>A0A0A2LTA8_9FLAO</name>
<keyword evidence="5" id="KW-1185">Reference proteome</keyword>
<dbReference type="PIRSF" id="PIRSF005900">
    <property type="entry name" value="Dps"/>
    <property type="match status" value="1"/>
</dbReference>
<dbReference type="InterPro" id="IPR008331">
    <property type="entry name" value="Ferritin_DPS_dom"/>
</dbReference>
<dbReference type="Pfam" id="PF00210">
    <property type="entry name" value="Ferritin"/>
    <property type="match status" value="1"/>
</dbReference>
<dbReference type="PANTHER" id="PTHR42932">
    <property type="entry name" value="GENERAL STRESS PROTEIN 20U"/>
    <property type="match status" value="1"/>
</dbReference>
<comment type="caution">
    <text evidence="4">The sequence shown here is derived from an EMBL/GenBank/DDBJ whole genome shotgun (WGS) entry which is preliminary data.</text>
</comment>
<proteinExistence type="inferred from homology"/>
<dbReference type="RefSeq" id="WP_035131893.1">
    <property type="nucleotide sequence ID" value="NZ_JRLV01000005.1"/>
</dbReference>
<dbReference type="GO" id="GO:0003677">
    <property type="term" value="F:DNA binding"/>
    <property type="evidence" value="ECO:0007669"/>
    <property type="project" value="UniProtKB-KW"/>
</dbReference>
<feature type="domain" description="Ferritin/DPS" evidence="3">
    <location>
        <begin position="26"/>
        <end position="162"/>
    </location>
</feature>
<dbReference type="STRING" id="1406840.Q763_05225"/>
<keyword evidence="4" id="KW-0238">DNA-binding</keyword>
<evidence type="ECO:0000313" key="5">
    <source>
        <dbReference type="Proteomes" id="UP000030129"/>
    </source>
</evidence>
<evidence type="ECO:0000313" key="4">
    <source>
        <dbReference type="EMBL" id="KGO82503.1"/>
    </source>
</evidence>
<dbReference type="PANTHER" id="PTHR42932:SF1">
    <property type="entry name" value="GENERAL STRESS PROTEIN 20U"/>
    <property type="match status" value="1"/>
</dbReference>
<dbReference type="PRINTS" id="PR01346">
    <property type="entry name" value="HELNAPAPROT"/>
</dbReference>
<dbReference type="PROSITE" id="PS00819">
    <property type="entry name" value="DPS_2"/>
    <property type="match status" value="1"/>
</dbReference>
<dbReference type="PROSITE" id="PS00818">
    <property type="entry name" value="DPS_1"/>
    <property type="match status" value="1"/>
</dbReference>
<dbReference type="SUPFAM" id="SSF47240">
    <property type="entry name" value="Ferritin-like"/>
    <property type="match status" value="1"/>
</dbReference>
<dbReference type="InterPro" id="IPR002177">
    <property type="entry name" value="DPS_DNA-bd"/>
</dbReference>
<dbReference type="GO" id="GO:0016722">
    <property type="term" value="F:oxidoreductase activity, acting on metal ions"/>
    <property type="evidence" value="ECO:0007669"/>
    <property type="project" value="InterPro"/>
</dbReference>
<dbReference type="InterPro" id="IPR009078">
    <property type="entry name" value="Ferritin-like_SF"/>
</dbReference>
<dbReference type="InterPro" id="IPR012347">
    <property type="entry name" value="Ferritin-like"/>
</dbReference>
<dbReference type="Proteomes" id="UP000030129">
    <property type="component" value="Unassembled WGS sequence"/>
</dbReference>